<accession>A0A835K061</accession>
<name>A0A835K061_9ROSI</name>
<dbReference type="EMBL" id="JADGMS010000007">
    <property type="protein sequence ID" value="KAF9678903.1"/>
    <property type="molecule type" value="Genomic_DNA"/>
</dbReference>
<dbReference type="Proteomes" id="UP000657918">
    <property type="component" value="Unassembled WGS sequence"/>
</dbReference>
<gene>
    <name evidence="1" type="ORF">SADUNF_Sadunf07G0084500</name>
</gene>
<evidence type="ECO:0000313" key="1">
    <source>
        <dbReference type="EMBL" id="KAF9678903.1"/>
    </source>
</evidence>
<organism evidence="1 2">
    <name type="scientific">Salix dunnii</name>
    <dbReference type="NCBI Taxonomy" id="1413687"/>
    <lineage>
        <taxon>Eukaryota</taxon>
        <taxon>Viridiplantae</taxon>
        <taxon>Streptophyta</taxon>
        <taxon>Embryophyta</taxon>
        <taxon>Tracheophyta</taxon>
        <taxon>Spermatophyta</taxon>
        <taxon>Magnoliopsida</taxon>
        <taxon>eudicotyledons</taxon>
        <taxon>Gunneridae</taxon>
        <taxon>Pentapetalae</taxon>
        <taxon>rosids</taxon>
        <taxon>fabids</taxon>
        <taxon>Malpighiales</taxon>
        <taxon>Salicaceae</taxon>
        <taxon>Saliceae</taxon>
        <taxon>Salix</taxon>
    </lineage>
</organism>
<evidence type="ECO:0000313" key="2">
    <source>
        <dbReference type="Proteomes" id="UP000657918"/>
    </source>
</evidence>
<dbReference type="AlphaFoldDB" id="A0A835K061"/>
<sequence>MLARASYCRPVSSFILLHVWSKSVKARCLLHKLLLNGAAGLRNCLQEIEKEVDWAVAAAGLSTAEGVLSADPITCEIR</sequence>
<comment type="caution">
    <text evidence="1">The sequence shown here is derived from an EMBL/GenBank/DDBJ whole genome shotgun (WGS) entry which is preliminary data.</text>
</comment>
<keyword evidence="2" id="KW-1185">Reference proteome</keyword>
<proteinExistence type="predicted"/>
<protein>
    <submittedName>
        <fullName evidence="1">Uncharacterized protein</fullName>
    </submittedName>
</protein>
<reference evidence="1 2" key="1">
    <citation type="submission" date="2020-10" db="EMBL/GenBank/DDBJ databases">
        <title>Plant Genome Project.</title>
        <authorList>
            <person name="Zhang R.-G."/>
        </authorList>
    </citation>
    <scope>NUCLEOTIDE SEQUENCE [LARGE SCALE GENOMIC DNA]</scope>
    <source>
        <strain evidence="1">FAFU-HL-1</strain>
        <tissue evidence="1">Leaf</tissue>
    </source>
</reference>